<dbReference type="GO" id="GO:0004672">
    <property type="term" value="F:protein kinase activity"/>
    <property type="evidence" value="ECO:0007669"/>
    <property type="project" value="InterPro"/>
</dbReference>
<reference evidence="3" key="1">
    <citation type="submission" date="2022-07" db="EMBL/GenBank/DDBJ databases">
        <authorList>
            <person name="Macas J."/>
            <person name="Novak P."/>
            <person name="Neumann P."/>
        </authorList>
    </citation>
    <scope>NUCLEOTIDE SEQUENCE</scope>
</reference>
<organism evidence="3 4">
    <name type="scientific">Cuscuta epithymum</name>
    <dbReference type="NCBI Taxonomy" id="186058"/>
    <lineage>
        <taxon>Eukaryota</taxon>
        <taxon>Viridiplantae</taxon>
        <taxon>Streptophyta</taxon>
        <taxon>Embryophyta</taxon>
        <taxon>Tracheophyta</taxon>
        <taxon>Spermatophyta</taxon>
        <taxon>Magnoliopsida</taxon>
        <taxon>eudicotyledons</taxon>
        <taxon>Gunneridae</taxon>
        <taxon>Pentapetalae</taxon>
        <taxon>asterids</taxon>
        <taxon>lamiids</taxon>
        <taxon>Solanales</taxon>
        <taxon>Convolvulaceae</taxon>
        <taxon>Cuscuteae</taxon>
        <taxon>Cuscuta</taxon>
        <taxon>Cuscuta subgen. Cuscuta</taxon>
    </lineage>
</organism>
<dbReference type="PROSITE" id="PS50011">
    <property type="entry name" value="PROTEIN_KINASE_DOM"/>
    <property type="match status" value="1"/>
</dbReference>
<dbReference type="GO" id="GO:0005524">
    <property type="term" value="F:ATP binding"/>
    <property type="evidence" value="ECO:0007669"/>
    <property type="project" value="InterPro"/>
</dbReference>
<dbReference type="InterPro" id="IPR000719">
    <property type="entry name" value="Prot_kinase_dom"/>
</dbReference>
<dbReference type="SMART" id="SM00220">
    <property type="entry name" value="S_TKc"/>
    <property type="match status" value="1"/>
</dbReference>
<dbReference type="PANTHER" id="PTHR48014">
    <property type="entry name" value="SERINE/THREONINE-PROTEIN KINASE FRAY2"/>
    <property type="match status" value="1"/>
</dbReference>
<dbReference type="InterPro" id="IPR011009">
    <property type="entry name" value="Kinase-like_dom_sf"/>
</dbReference>
<dbReference type="Gene3D" id="1.10.510.10">
    <property type="entry name" value="Transferase(Phosphotransferase) domain 1"/>
    <property type="match status" value="1"/>
</dbReference>
<evidence type="ECO:0000313" key="3">
    <source>
        <dbReference type="EMBL" id="CAH9136475.1"/>
    </source>
</evidence>
<proteinExistence type="inferred from homology"/>
<dbReference type="Proteomes" id="UP001152523">
    <property type="component" value="Unassembled WGS sequence"/>
</dbReference>
<evidence type="ECO:0000313" key="4">
    <source>
        <dbReference type="Proteomes" id="UP001152523"/>
    </source>
</evidence>
<gene>
    <name evidence="3" type="ORF">CEPIT_LOCUS35304</name>
</gene>
<sequence length="432" mass="47613">MDHRSSRNKDDDDDDHHTPMVFKTQLTFPWVRTARAYTTKGRIGGGGGGGMVVYKASVVSSIAMEIDRWCTSTHTCRTLRVLKVAADPKSISELKEELGRSRGVDLHRNLIRIYSSFGGEHESAAAVGGRKRFLAAVPMLDYTYGSVRTIMRKRGGRGFQGREDLILCVLRPILNALRFLHKRRIPHGDISAGHVYVRSPLGETHAILSGSLIGLGYAASVFDDDGYGRETTGSAFLPLSSISRWAAAPEVVAYLHPNPNNNNKLAFPAAAAYSEKADIWLVGITALELAYGAGGLQFPNRNALEAMVMDIICNNKLPAPATSNGQNQFQGAIETSKQGAIKTEDTNLLKHHAKKLIPLCSSTCDDDSRSSFSRSFTSMVIQCLAWDPTKRPTAHKLLSHKFFRKNFSGYEDDGKYFYDHLLINDSFTTVLN</sequence>
<evidence type="ECO:0000259" key="2">
    <source>
        <dbReference type="PROSITE" id="PS50011"/>
    </source>
</evidence>
<name>A0AAV0FLL2_9ASTE</name>
<dbReference type="SUPFAM" id="SSF56112">
    <property type="entry name" value="Protein kinase-like (PK-like)"/>
    <property type="match status" value="1"/>
</dbReference>
<keyword evidence="4" id="KW-1185">Reference proteome</keyword>
<feature type="domain" description="Protein kinase" evidence="2">
    <location>
        <begin position="37"/>
        <end position="403"/>
    </location>
</feature>
<dbReference type="PANTHER" id="PTHR48014:SF26">
    <property type="entry name" value="KINASE FAMILY PROTEIN"/>
    <property type="match status" value="1"/>
</dbReference>
<dbReference type="Pfam" id="PF00069">
    <property type="entry name" value="Pkinase"/>
    <property type="match status" value="1"/>
</dbReference>
<dbReference type="GO" id="GO:0043539">
    <property type="term" value="F:protein serine/threonine kinase activator activity"/>
    <property type="evidence" value="ECO:0007669"/>
    <property type="project" value="InterPro"/>
</dbReference>
<evidence type="ECO:0000256" key="1">
    <source>
        <dbReference type="ARBA" id="ARBA00008874"/>
    </source>
</evidence>
<comment type="similarity">
    <text evidence="1">Belongs to the protein kinase superfamily. STE Ser/Thr protein kinase family. STE20 subfamily.</text>
</comment>
<dbReference type="EMBL" id="CAMAPF010000995">
    <property type="protein sequence ID" value="CAH9136475.1"/>
    <property type="molecule type" value="Genomic_DNA"/>
</dbReference>
<comment type="caution">
    <text evidence="3">The sequence shown here is derived from an EMBL/GenBank/DDBJ whole genome shotgun (WGS) entry which is preliminary data.</text>
</comment>
<dbReference type="InterPro" id="IPR047173">
    <property type="entry name" value="STRAD_A/B-like"/>
</dbReference>
<protein>
    <recommendedName>
        <fullName evidence="2">Protein kinase domain-containing protein</fullName>
    </recommendedName>
</protein>
<accession>A0AAV0FLL2</accession>
<dbReference type="AlphaFoldDB" id="A0AAV0FLL2"/>